<feature type="transmembrane region" description="Helical" evidence="1">
    <location>
        <begin position="139"/>
        <end position="157"/>
    </location>
</feature>
<feature type="domain" description="CAAX prenyl protease 2/Lysostaphin resistance protein A-like" evidence="2">
    <location>
        <begin position="89"/>
        <end position="174"/>
    </location>
</feature>
<dbReference type="OrthoDB" id="254800at2"/>
<dbReference type="EMBL" id="FQZT01000006">
    <property type="protein sequence ID" value="SHJ26972.1"/>
    <property type="molecule type" value="Genomic_DNA"/>
</dbReference>
<feature type="transmembrane region" description="Helical" evidence="1">
    <location>
        <begin position="169"/>
        <end position="187"/>
    </location>
</feature>
<evidence type="ECO:0000259" key="2">
    <source>
        <dbReference type="Pfam" id="PF02517"/>
    </source>
</evidence>
<keyword evidence="4" id="KW-1185">Reference proteome</keyword>
<keyword evidence="1" id="KW-0812">Transmembrane</keyword>
<dbReference type="GO" id="GO:0006508">
    <property type="term" value="P:proteolysis"/>
    <property type="evidence" value="ECO:0007669"/>
    <property type="project" value="UniProtKB-KW"/>
</dbReference>
<keyword evidence="3" id="KW-0645">Protease</keyword>
<keyword evidence="1" id="KW-1133">Transmembrane helix</keyword>
<dbReference type="AlphaFoldDB" id="A0A1M6HXK3"/>
<protein>
    <submittedName>
        <fullName evidence="3">CAAX protease self-immunity</fullName>
    </submittedName>
</protein>
<accession>A0A1M6HXK3</accession>
<evidence type="ECO:0000313" key="3">
    <source>
        <dbReference type="EMBL" id="SHJ26972.1"/>
    </source>
</evidence>
<evidence type="ECO:0000256" key="1">
    <source>
        <dbReference type="SAM" id="Phobius"/>
    </source>
</evidence>
<feature type="transmembrane region" description="Helical" evidence="1">
    <location>
        <begin position="115"/>
        <end position="133"/>
    </location>
</feature>
<feature type="transmembrane region" description="Helical" evidence="1">
    <location>
        <begin position="12"/>
        <end position="33"/>
    </location>
</feature>
<evidence type="ECO:0000313" key="4">
    <source>
        <dbReference type="Proteomes" id="UP000184171"/>
    </source>
</evidence>
<keyword evidence="1" id="KW-0472">Membrane</keyword>
<keyword evidence="3" id="KW-0378">Hydrolase</keyword>
<organism evidence="3 4">
    <name type="scientific">Malonomonas rubra DSM 5091</name>
    <dbReference type="NCBI Taxonomy" id="1122189"/>
    <lineage>
        <taxon>Bacteria</taxon>
        <taxon>Pseudomonadati</taxon>
        <taxon>Thermodesulfobacteriota</taxon>
        <taxon>Desulfuromonadia</taxon>
        <taxon>Desulfuromonadales</taxon>
        <taxon>Geopsychrobacteraceae</taxon>
        <taxon>Malonomonas</taxon>
    </lineage>
</organism>
<name>A0A1M6HXK3_MALRU</name>
<dbReference type="InterPro" id="IPR003675">
    <property type="entry name" value="Rce1/LyrA-like_dom"/>
</dbReference>
<sequence length="189" mass="21708">MSKPLIKATQLWVYILVCFSLTVLACALKYYLVCAVHTSSACRYLCPSFLAHDTSSFPIFLNKIFDLQVWVLHIGQNLFGIDGTYKNLIFSNLIMAPVVDELIYRGPLFLLKNRIGLYLWWFLAVCLCVFFAIGHKCAGLSLFPLIIFGLTSSWLVMKTKRFWPCIALHFLYNFQAISLSFYQSFLWGS</sequence>
<dbReference type="RefSeq" id="WP_084091952.1">
    <property type="nucleotide sequence ID" value="NZ_FQZT01000006.1"/>
</dbReference>
<dbReference type="Pfam" id="PF02517">
    <property type="entry name" value="Rce1-like"/>
    <property type="match status" value="1"/>
</dbReference>
<dbReference type="GO" id="GO:0004175">
    <property type="term" value="F:endopeptidase activity"/>
    <property type="evidence" value="ECO:0007669"/>
    <property type="project" value="UniProtKB-ARBA"/>
</dbReference>
<dbReference type="GO" id="GO:0080120">
    <property type="term" value="P:CAAX-box protein maturation"/>
    <property type="evidence" value="ECO:0007669"/>
    <property type="project" value="UniProtKB-ARBA"/>
</dbReference>
<proteinExistence type="predicted"/>
<dbReference type="PROSITE" id="PS51257">
    <property type="entry name" value="PROKAR_LIPOPROTEIN"/>
    <property type="match status" value="1"/>
</dbReference>
<reference evidence="3 4" key="1">
    <citation type="submission" date="2016-11" db="EMBL/GenBank/DDBJ databases">
        <authorList>
            <person name="Jaros S."/>
            <person name="Januszkiewicz K."/>
            <person name="Wedrychowicz H."/>
        </authorList>
    </citation>
    <scope>NUCLEOTIDE SEQUENCE [LARGE SCALE GENOMIC DNA]</scope>
    <source>
        <strain evidence="3 4">DSM 5091</strain>
    </source>
</reference>
<dbReference type="Proteomes" id="UP000184171">
    <property type="component" value="Unassembled WGS sequence"/>
</dbReference>
<gene>
    <name evidence="3" type="ORF">SAMN02745165_01917</name>
</gene>